<dbReference type="Pfam" id="PF00535">
    <property type="entry name" value="Glycos_transf_2"/>
    <property type="match status" value="1"/>
</dbReference>
<protein>
    <submittedName>
        <fullName evidence="3">Glycosyltransferase family 2 protein</fullName>
    </submittedName>
</protein>
<evidence type="ECO:0000313" key="3">
    <source>
        <dbReference type="EMBL" id="NMC61989.1"/>
    </source>
</evidence>
<reference evidence="3 4" key="1">
    <citation type="journal article" date="2020" name="Biotechnol. Biofuels">
        <title>New insights from the biogas microbiome by comprehensive genome-resolved metagenomics of nearly 1600 species originating from multiple anaerobic digesters.</title>
        <authorList>
            <person name="Campanaro S."/>
            <person name="Treu L."/>
            <person name="Rodriguez-R L.M."/>
            <person name="Kovalovszki A."/>
            <person name="Ziels R.M."/>
            <person name="Maus I."/>
            <person name="Zhu X."/>
            <person name="Kougias P.G."/>
            <person name="Basile A."/>
            <person name="Luo G."/>
            <person name="Schluter A."/>
            <person name="Konstantinidis K.T."/>
            <person name="Angelidaki I."/>
        </authorList>
    </citation>
    <scope>NUCLEOTIDE SEQUENCE [LARGE SCALE GENOMIC DNA]</scope>
    <source>
        <strain evidence="3">AS27yjCOA_65</strain>
    </source>
</reference>
<evidence type="ECO:0000313" key="4">
    <source>
        <dbReference type="Proteomes" id="UP000524246"/>
    </source>
</evidence>
<evidence type="ECO:0000256" key="1">
    <source>
        <dbReference type="SAM" id="Phobius"/>
    </source>
</evidence>
<dbReference type="PANTHER" id="PTHR22916:SF3">
    <property type="entry name" value="UDP-GLCNAC:BETAGAL BETA-1,3-N-ACETYLGLUCOSAMINYLTRANSFERASE-LIKE PROTEIN 1"/>
    <property type="match status" value="1"/>
</dbReference>
<keyword evidence="1" id="KW-0812">Transmembrane</keyword>
<keyword evidence="3" id="KW-0808">Transferase</keyword>
<gene>
    <name evidence="3" type="ORF">GYA55_02345</name>
</gene>
<dbReference type="GO" id="GO:0016758">
    <property type="term" value="F:hexosyltransferase activity"/>
    <property type="evidence" value="ECO:0007669"/>
    <property type="project" value="UniProtKB-ARBA"/>
</dbReference>
<dbReference type="InterPro" id="IPR001173">
    <property type="entry name" value="Glyco_trans_2-like"/>
</dbReference>
<accession>A0A7X9FQK6</accession>
<organism evidence="3 4">
    <name type="scientific">SAR324 cluster bacterium</name>
    <dbReference type="NCBI Taxonomy" id="2024889"/>
    <lineage>
        <taxon>Bacteria</taxon>
        <taxon>Deltaproteobacteria</taxon>
        <taxon>SAR324 cluster</taxon>
    </lineage>
</organism>
<dbReference type="Proteomes" id="UP000524246">
    <property type="component" value="Unassembled WGS sequence"/>
</dbReference>
<dbReference type="AlphaFoldDB" id="A0A7X9FQK6"/>
<keyword evidence="1" id="KW-0472">Membrane</keyword>
<comment type="caution">
    <text evidence="3">The sequence shown here is derived from an EMBL/GenBank/DDBJ whole genome shotgun (WGS) entry which is preliminary data.</text>
</comment>
<dbReference type="PANTHER" id="PTHR22916">
    <property type="entry name" value="GLYCOSYLTRANSFERASE"/>
    <property type="match status" value="1"/>
</dbReference>
<feature type="domain" description="Glycosyltransferase 2-like" evidence="2">
    <location>
        <begin position="9"/>
        <end position="175"/>
    </location>
</feature>
<name>A0A7X9FQK6_9DELT</name>
<dbReference type="Gene3D" id="3.90.550.10">
    <property type="entry name" value="Spore Coat Polysaccharide Biosynthesis Protein SpsA, Chain A"/>
    <property type="match status" value="1"/>
</dbReference>
<evidence type="ECO:0000259" key="2">
    <source>
        <dbReference type="Pfam" id="PF00535"/>
    </source>
</evidence>
<dbReference type="SUPFAM" id="SSF53448">
    <property type="entry name" value="Nucleotide-diphospho-sugar transferases"/>
    <property type="match status" value="1"/>
</dbReference>
<sequence>MNTDSCQISVIIPIYNNSPLITLTLNSIVKQSFKGFEIILVDDGSTDNSIELARKVLENTDLKFSIIQQENSGVSCARNKGLENANGDYIYFLDGDDQVEPECLESLFLRMVEFEADVVVCSYDVRTSDGKVQRTFDKRFSYSYESISGPKYAELVLKHKTWACTGTILWRKSFLDKTGVVYTQGAFNGQDVEFTLKNLSQASRVSCVDSVLMHYIIYDSSRNSRARWRRFHSVGCYLRLEKFLANNTTNEQLIKLVSARAIPLSYIEVINHLILNGISNEEFFQVIKHPYVVRRISSGNLRLLGFRKYLLTLVIVRFPRVYYAFFFRRFRKLRKSLAL</sequence>
<dbReference type="EMBL" id="JAAZON010000096">
    <property type="protein sequence ID" value="NMC61989.1"/>
    <property type="molecule type" value="Genomic_DNA"/>
</dbReference>
<dbReference type="InterPro" id="IPR029044">
    <property type="entry name" value="Nucleotide-diphossugar_trans"/>
</dbReference>
<proteinExistence type="predicted"/>
<feature type="transmembrane region" description="Helical" evidence="1">
    <location>
        <begin position="309"/>
        <end position="327"/>
    </location>
</feature>
<keyword evidence="1" id="KW-1133">Transmembrane helix</keyword>
<dbReference type="CDD" id="cd00761">
    <property type="entry name" value="Glyco_tranf_GTA_type"/>
    <property type="match status" value="1"/>
</dbReference>